<dbReference type="AlphaFoldDB" id="A0A0N0NJP5"/>
<dbReference type="Proteomes" id="UP000038010">
    <property type="component" value="Unassembled WGS sequence"/>
</dbReference>
<dbReference type="EMBL" id="LFJN01000026">
    <property type="protein sequence ID" value="KPI37128.1"/>
    <property type="molecule type" value="Genomic_DNA"/>
</dbReference>
<accession>A0A0N0NJP5</accession>
<gene>
    <name evidence="1" type="ORF">AB675_3594</name>
</gene>
<dbReference type="GeneID" id="28735538"/>
<dbReference type="OrthoDB" id="2322999at2759"/>
<evidence type="ECO:0000313" key="2">
    <source>
        <dbReference type="Proteomes" id="UP000038010"/>
    </source>
</evidence>
<protein>
    <submittedName>
        <fullName evidence="1">Uncharacterized protein</fullName>
    </submittedName>
</protein>
<dbReference type="RefSeq" id="XP_017997091.1">
    <property type="nucleotide sequence ID" value="XM_018143658.1"/>
</dbReference>
<proteinExistence type="predicted"/>
<evidence type="ECO:0000313" key="1">
    <source>
        <dbReference type="EMBL" id="KPI37128.1"/>
    </source>
</evidence>
<organism evidence="1 2">
    <name type="scientific">Cyphellophora attinorum</name>
    <dbReference type="NCBI Taxonomy" id="1664694"/>
    <lineage>
        <taxon>Eukaryota</taxon>
        <taxon>Fungi</taxon>
        <taxon>Dikarya</taxon>
        <taxon>Ascomycota</taxon>
        <taxon>Pezizomycotina</taxon>
        <taxon>Eurotiomycetes</taxon>
        <taxon>Chaetothyriomycetidae</taxon>
        <taxon>Chaetothyriales</taxon>
        <taxon>Cyphellophoraceae</taxon>
        <taxon>Cyphellophora</taxon>
    </lineage>
</organism>
<dbReference type="VEuPathDB" id="FungiDB:AB675_3594"/>
<comment type="caution">
    <text evidence="1">The sequence shown here is derived from an EMBL/GenBank/DDBJ whole genome shotgun (WGS) entry which is preliminary data.</text>
</comment>
<keyword evidence="2" id="KW-1185">Reference proteome</keyword>
<sequence>MAVLSVPYSTETFHKALSINSAGTSLEERNAVAFVSGTLAPIIREHGMESHFGVGLIHRHFNLEPEEILVDLIYPIAWMLKESTNDDDGNETRKWMPYEFAFSPVAGKDSFVVNLDDSPAKQAFLEAFTTALTEGGFQDLLGLRAWPGEGFGARWSSPRAAPTSISSRVSMRL</sequence>
<reference evidence="1 2" key="1">
    <citation type="submission" date="2015-06" db="EMBL/GenBank/DDBJ databases">
        <title>Draft genome of the ant-associated black yeast Phialophora attae CBS 131958.</title>
        <authorList>
            <person name="Moreno L.F."/>
            <person name="Stielow B.J."/>
            <person name="de Hoog S."/>
            <person name="Vicente V.A."/>
            <person name="Weiss V.A."/>
            <person name="de Vries M."/>
            <person name="Cruz L.M."/>
            <person name="Souza E.M."/>
        </authorList>
    </citation>
    <scope>NUCLEOTIDE SEQUENCE [LARGE SCALE GENOMIC DNA]</scope>
    <source>
        <strain evidence="1 2">CBS 131958</strain>
    </source>
</reference>
<name>A0A0N0NJP5_9EURO</name>